<evidence type="ECO:0000256" key="1">
    <source>
        <dbReference type="SAM" id="MobiDB-lite"/>
    </source>
</evidence>
<feature type="region of interest" description="Disordered" evidence="1">
    <location>
        <begin position="223"/>
        <end position="268"/>
    </location>
</feature>
<dbReference type="OrthoDB" id="10554835at2759"/>
<feature type="compositionally biased region" description="Basic and acidic residues" evidence="1">
    <location>
        <begin position="282"/>
        <end position="295"/>
    </location>
</feature>
<feature type="region of interest" description="Disordered" evidence="1">
    <location>
        <begin position="651"/>
        <end position="674"/>
    </location>
</feature>
<dbReference type="Proteomes" id="UP000192257">
    <property type="component" value="Unassembled WGS sequence"/>
</dbReference>
<feature type="compositionally biased region" description="Low complexity" evidence="1">
    <location>
        <begin position="513"/>
        <end position="523"/>
    </location>
</feature>
<feature type="region of interest" description="Disordered" evidence="1">
    <location>
        <begin position="505"/>
        <end position="588"/>
    </location>
</feature>
<sequence>MSRVQHGDYQHRGNSVNSSGRRVLSAVRASIPDDSVVDSTKRKPKHSDPARASLDSFVSLQRNYATKPSTLANAAHGRHEGTKNAWAPTIMTRSGSNRVSDSNERNVSPKLPIRVLKVTGPVENYDTSSSAVVRERVPNRPVRGNAPPFILPPVSNESSRSRVDTPSHANHWGNSSSMNNSNNAIFIGIGPGKNQNGSQRSPEPLINTPIIKYTQPQVSGDVMHVSELPPNRNGDNSIPLEKNPTPRTDVQSNQLERPSNPNISKSSAATTVLHAPQHPYNMKKETQGTIPEKKSISSQSTSLSNASTLPPNAAHISTTTITRTIRKIKYLPVEEEYIESDDDDEGEPLENVVPPSTAETFIRGSGTGWRSSLGQSSDDTENNGNGQVTQCKSGEPAASMYQSTLQSSRTNSGLSTVSLLSSNKWARRNYIMTPVQTAPEVYPARAPIIAPKGKGILNGANFLLQRHHQFVEIGRRTFARHMHNNSSCTGSNDTEPRPFLIAPSINTVGAPINNDNNNNINNGNHHHHHHRYHSDSGSGSENARFDNASGALNRKGSDESGNSKERSVPTQSSGSSGTPRGTVPNSHRLQEISSNRQLSCSMRSNASCATVTQAITVDPTGDADADDVDLAKKPDSKRPRRVIVTDVDWDEEGEYEDEYDDEEEYEEEEGEEYEEDVYTGEVYDMAVPASPTLTVAAPNVVNPDSTAVTNEHVDSDSGSSSTD</sequence>
<feature type="compositionally biased region" description="Polar residues" evidence="1">
    <location>
        <begin position="245"/>
        <end position="268"/>
    </location>
</feature>
<protein>
    <submittedName>
        <fullName evidence="2">Uncharacterized protein</fullName>
    </submittedName>
</protein>
<feature type="region of interest" description="Disordered" evidence="1">
    <location>
        <begin position="143"/>
        <end position="205"/>
    </location>
</feature>
<feature type="region of interest" description="Disordered" evidence="1">
    <location>
        <begin position="282"/>
        <end position="311"/>
    </location>
</feature>
<feature type="compositionally biased region" description="Acidic residues" evidence="1">
    <location>
        <begin position="337"/>
        <end position="348"/>
    </location>
</feature>
<feature type="region of interest" description="Disordered" evidence="1">
    <location>
        <begin position="702"/>
        <end position="723"/>
    </location>
</feature>
<evidence type="ECO:0000313" key="2">
    <source>
        <dbReference type="EMBL" id="ORC85396.1"/>
    </source>
</evidence>
<feature type="region of interest" description="Disordered" evidence="1">
    <location>
        <begin position="1"/>
        <end position="53"/>
    </location>
</feature>
<name>A0A1X0NL21_9TRYP</name>
<dbReference type="AlphaFoldDB" id="A0A1X0NL21"/>
<dbReference type="RefSeq" id="XP_028879462.1">
    <property type="nucleotide sequence ID" value="XM_029029193.1"/>
</dbReference>
<dbReference type="GeneID" id="39988973"/>
<accession>A0A1X0NL21</accession>
<comment type="caution">
    <text evidence="2">The sequence shown here is derived from an EMBL/GenBank/DDBJ whole genome shotgun (WGS) entry which is preliminary data.</text>
</comment>
<feature type="compositionally biased region" description="Low complexity" evidence="1">
    <location>
        <begin position="174"/>
        <end position="183"/>
    </location>
</feature>
<dbReference type="VEuPathDB" id="TriTrypDB:TM35_000351400"/>
<feature type="compositionally biased region" description="Basic and acidic residues" evidence="1">
    <location>
        <begin position="555"/>
        <end position="567"/>
    </location>
</feature>
<feature type="compositionally biased region" description="Basic and acidic residues" evidence="1">
    <location>
        <begin position="1"/>
        <end position="11"/>
    </location>
</feature>
<reference evidence="2 3" key="1">
    <citation type="submission" date="2017-03" db="EMBL/GenBank/DDBJ databases">
        <title>An alternative strategy for trypanosome survival in the mammalian bloodstream revealed through genome and transcriptome analysis of the ubiquitous bovine parasite Trypanosoma (Megatrypanum) theileri.</title>
        <authorList>
            <person name="Kelly S."/>
            <person name="Ivens A."/>
            <person name="Mott A."/>
            <person name="O'Neill E."/>
            <person name="Emms D."/>
            <person name="Macleod O."/>
            <person name="Voorheis P."/>
            <person name="Matthews J."/>
            <person name="Matthews K."/>
            <person name="Carrington M."/>
        </authorList>
    </citation>
    <scope>NUCLEOTIDE SEQUENCE [LARGE SCALE GENOMIC DNA]</scope>
    <source>
        <strain evidence="2">Edinburgh</strain>
    </source>
</reference>
<dbReference type="EMBL" id="NBCO01000035">
    <property type="protein sequence ID" value="ORC85396.1"/>
    <property type="molecule type" value="Genomic_DNA"/>
</dbReference>
<gene>
    <name evidence="2" type="ORF">TM35_000351400</name>
</gene>
<organism evidence="2 3">
    <name type="scientific">Trypanosoma theileri</name>
    <dbReference type="NCBI Taxonomy" id="67003"/>
    <lineage>
        <taxon>Eukaryota</taxon>
        <taxon>Discoba</taxon>
        <taxon>Euglenozoa</taxon>
        <taxon>Kinetoplastea</taxon>
        <taxon>Metakinetoplastina</taxon>
        <taxon>Trypanosomatida</taxon>
        <taxon>Trypanosomatidae</taxon>
        <taxon>Trypanosoma</taxon>
    </lineage>
</organism>
<feature type="compositionally biased region" description="Polar residues" evidence="1">
    <location>
        <begin position="568"/>
        <end position="588"/>
    </location>
</feature>
<feature type="compositionally biased region" description="Low complexity" evidence="1">
    <location>
        <begin position="296"/>
        <end position="307"/>
    </location>
</feature>
<keyword evidence="3" id="KW-1185">Reference proteome</keyword>
<feature type="compositionally biased region" description="Polar residues" evidence="1">
    <location>
        <begin position="368"/>
        <end position="392"/>
    </location>
</feature>
<feature type="region of interest" description="Disordered" evidence="1">
    <location>
        <begin position="337"/>
        <end position="392"/>
    </location>
</feature>
<proteinExistence type="predicted"/>
<evidence type="ECO:0000313" key="3">
    <source>
        <dbReference type="Proteomes" id="UP000192257"/>
    </source>
</evidence>